<feature type="compositionally biased region" description="Basic and acidic residues" evidence="2">
    <location>
        <begin position="980"/>
        <end position="991"/>
    </location>
</feature>
<dbReference type="OrthoDB" id="9932926at2759"/>
<sequence>MATSVELFSTSILSNIKVRSRHERFVSVLTVKKVPYIYHDLASDEDAKSRWRRKARDPQIPGLLVNNEWRGTFEEFEEAVEFGELDLFLRVDDGRTSAQAPASADAPSAATGEGANGETSRASTITEGSSNEESKPPATGKHLAPIGLAKPRSVSDRGPVAAPTVALPHAPTGAGKREQASVEDLMESFDANSLDLNDDDVDAMLAEISALSLSDSKRREEEKAKAKALAAAESQDHRKRGLYPQLGITRQAPVPRTYIPSANAGVAPLKLAKMGTGSASAVSSRSMSESSSSASDSSASRLARYNASQMSSKALVAEASSAATARGASSSAIAKMIAEGGSLSEALTASRSDAIVGHEDADALLASLGLADIQLTPDEAEAFISHGTIPEGASSGGARLKRVQSKAERARDEVGAREVARRARERGAGGSVSSISSFNSSENARQRSKSPLVSAETELPVPVSAHDDAANDADLLTGAKPSAEEPKSSKKDDTTIIPENAIVTSPFDKDAKVDKDTPTASEDHRLVLPPSKEEVCVSSGQDIAAEATQELELDSKPADTPDSSVIDSNVGDGDPAGSASDVLPIQTSTSPHLKPRSESASEPAAPFSNPPVEPDETPRAKQAELPDVDDVPAANQPPPNTDDAEEAEAAVAELPVRSIQDFDKRTSRPMSKFVGGAETDAAIALMLHEGEVHRNTEVDGADGSKVEGANGSAADGKPLPPTLDLSGISNDPQEPGASPSTLGASAKQLHSPHGSPEVVKEEARGSENPSGADSSQSANHAATSPPSRPRPSRSSTNMKSPPASASSRRAIDVQRRDGSSSSPMTPSHSGPSLSSSPPPPSPHSASSRHSSSGPDSSLSHAHSSGSISASGPPKKGRFSLAKFGKGKNEKVTSPLSPSSSGSGKDSFFGSVGRSKSSISDERKSSSTVSREDRMHKTLSQILRDADAAMADLDNDNDAASIMSKDDGLSWEGDDDDDDDGGPRDFDVKIPA</sequence>
<feature type="compositionally biased region" description="Basic and acidic residues" evidence="2">
    <location>
        <begin position="405"/>
        <end position="427"/>
    </location>
</feature>
<feature type="compositionally biased region" description="Polar residues" evidence="2">
    <location>
        <begin position="767"/>
        <end position="782"/>
    </location>
</feature>
<protein>
    <submittedName>
        <fullName evidence="3">SH3 DOMAIN BINDING GLUTAMIC ACID-RICH PROTEIN LIKE 3</fullName>
    </submittedName>
</protein>
<feature type="compositionally biased region" description="Low complexity" evidence="2">
    <location>
        <begin position="819"/>
        <end position="835"/>
    </location>
</feature>
<comment type="similarity">
    <text evidence="1">Belongs to the SH3BGR family.</text>
</comment>
<evidence type="ECO:0000256" key="1">
    <source>
        <dbReference type="ARBA" id="ARBA00007764"/>
    </source>
</evidence>
<feature type="compositionally biased region" description="Low complexity" evidence="2">
    <location>
        <begin position="843"/>
        <end position="873"/>
    </location>
</feature>
<evidence type="ECO:0000313" key="3">
    <source>
        <dbReference type="EMBL" id="CEH15109.1"/>
    </source>
</evidence>
<feature type="compositionally biased region" description="Basic and acidic residues" evidence="2">
    <location>
        <begin position="507"/>
        <end position="535"/>
    </location>
</feature>
<proteinExistence type="inferred from homology"/>
<feature type="compositionally biased region" description="Low complexity" evidence="2">
    <location>
        <begin position="98"/>
        <end position="110"/>
    </location>
</feature>
<dbReference type="EMBL" id="CCYA01000252">
    <property type="protein sequence ID" value="CEH15109.1"/>
    <property type="molecule type" value="Genomic_DNA"/>
</dbReference>
<feature type="compositionally biased region" description="Basic and acidic residues" evidence="2">
    <location>
        <begin position="918"/>
        <end position="935"/>
    </location>
</feature>
<dbReference type="InterPro" id="IPR051033">
    <property type="entry name" value="SH3BGR"/>
</dbReference>
<feature type="region of interest" description="Disordered" evidence="2">
    <location>
        <begin position="477"/>
        <end position="674"/>
    </location>
</feature>
<dbReference type="Pfam" id="PF04908">
    <property type="entry name" value="SH3BGR"/>
    <property type="match status" value="1"/>
</dbReference>
<dbReference type="Gene3D" id="3.40.30.10">
    <property type="entry name" value="Glutaredoxin"/>
    <property type="match status" value="1"/>
</dbReference>
<feature type="region of interest" description="Disordered" evidence="2">
    <location>
        <begin position="388"/>
        <end position="456"/>
    </location>
</feature>
<dbReference type="InterPro" id="IPR006993">
    <property type="entry name" value="Glut_rich_SH3-bd"/>
</dbReference>
<evidence type="ECO:0000256" key="2">
    <source>
        <dbReference type="SAM" id="MobiDB-lite"/>
    </source>
</evidence>
<feature type="compositionally biased region" description="Low complexity" evidence="2">
    <location>
        <begin position="598"/>
        <end position="607"/>
    </location>
</feature>
<accession>A0A0P1BGN6</accession>
<keyword evidence="4" id="KW-1185">Reference proteome</keyword>
<dbReference type="STRING" id="401625.A0A0P1BGN6"/>
<dbReference type="SUPFAM" id="SSF52833">
    <property type="entry name" value="Thioredoxin-like"/>
    <property type="match status" value="1"/>
</dbReference>
<feature type="region of interest" description="Disordered" evidence="2">
    <location>
        <begin position="98"/>
        <end position="180"/>
    </location>
</feature>
<feature type="region of interest" description="Disordered" evidence="2">
    <location>
        <begin position="693"/>
        <end position="940"/>
    </location>
</feature>
<evidence type="ECO:0000313" key="4">
    <source>
        <dbReference type="Proteomes" id="UP000054845"/>
    </source>
</evidence>
<dbReference type="AlphaFoldDB" id="A0A0P1BGN6"/>
<dbReference type="Proteomes" id="UP000054845">
    <property type="component" value="Unassembled WGS sequence"/>
</dbReference>
<feature type="compositionally biased region" description="Basic and acidic residues" evidence="2">
    <location>
        <begin position="482"/>
        <end position="494"/>
    </location>
</feature>
<dbReference type="PANTHER" id="PTHR12232:SF0">
    <property type="entry name" value="THIOREDOXIN DOMAIN-CONTAINING PROTEIN"/>
    <property type="match status" value="1"/>
</dbReference>
<reference evidence="3 4" key="1">
    <citation type="submission" date="2014-09" db="EMBL/GenBank/DDBJ databases">
        <authorList>
            <person name="Magalhaes I.L.F."/>
            <person name="Oliveira U."/>
            <person name="Santos F.R."/>
            <person name="Vidigal T.H.D.A."/>
            <person name="Brescovit A.D."/>
            <person name="Santos A.J."/>
        </authorList>
    </citation>
    <scope>NUCLEOTIDE SEQUENCE [LARGE SCALE GENOMIC DNA]</scope>
</reference>
<organism evidence="3 4">
    <name type="scientific">Ceraceosorus bombacis</name>
    <dbReference type="NCBI Taxonomy" id="401625"/>
    <lineage>
        <taxon>Eukaryota</taxon>
        <taxon>Fungi</taxon>
        <taxon>Dikarya</taxon>
        <taxon>Basidiomycota</taxon>
        <taxon>Ustilaginomycotina</taxon>
        <taxon>Exobasidiomycetes</taxon>
        <taxon>Ceraceosorales</taxon>
        <taxon>Ceraceosoraceae</taxon>
        <taxon>Ceraceosorus</taxon>
    </lineage>
</organism>
<dbReference type="InterPro" id="IPR036249">
    <property type="entry name" value="Thioredoxin-like_sf"/>
</dbReference>
<dbReference type="GO" id="GO:0005737">
    <property type="term" value="C:cytoplasm"/>
    <property type="evidence" value="ECO:0007669"/>
    <property type="project" value="TreeGrafter"/>
</dbReference>
<dbReference type="PANTHER" id="PTHR12232">
    <property type="entry name" value="SH3 DOMAIN-BINDING GLUTAMIC ACID-RICH-LIKE PROTEIN"/>
    <property type="match status" value="1"/>
</dbReference>
<feature type="region of interest" description="Disordered" evidence="2">
    <location>
        <begin position="957"/>
        <end position="991"/>
    </location>
</feature>
<name>A0A0P1BGN6_9BASI</name>
<feature type="compositionally biased region" description="Low complexity" evidence="2">
    <location>
        <begin position="893"/>
        <end position="917"/>
    </location>
</feature>
<feature type="compositionally biased region" description="Low complexity" evidence="2">
    <location>
        <begin position="431"/>
        <end position="441"/>
    </location>
</feature>
<feature type="compositionally biased region" description="Polar residues" evidence="2">
    <location>
        <begin position="727"/>
        <end position="743"/>
    </location>
</feature>
<feature type="compositionally biased region" description="Basic and acidic residues" evidence="2">
    <location>
        <begin position="809"/>
        <end position="818"/>
    </location>
</feature>
<feature type="compositionally biased region" description="Low complexity" evidence="2">
    <location>
        <begin position="792"/>
        <end position="808"/>
    </location>
</feature>
<feature type="compositionally biased region" description="Basic and acidic residues" evidence="2">
    <location>
        <begin position="693"/>
        <end position="705"/>
    </location>
</feature>
<feature type="compositionally biased region" description="Polar residues" evidence="2">
    <location>
        <begin position="117"/>
        <end position="131"/>
    </location>
</feature>